<dbReference type="InterPro" id="IPR011600">
    <property type="entry name" value="Pept_C14_caspase"/>
</dbReference>
<dbReference type="Gene3D" id="3.30.70.1470">
    <property type="entry name" value="Caspase-like"/>
    <property type="match status" value="1"/>
</dbReference>
<dbReference type="GO" id="GO:0072559">
    <property type="term" value="C:NLRP3 inflammasome complex"/>
    <property type="evidence" value="ECO:0007669"/>
    <property type="project" value="TreeGrafter"/>
</dbReference>
<evidence type="ECO:0000256" key="1">
    <source>
        <dbReference type="ARBA" id="ARBA00004236"/>
    </source>
</evidence>
<proteinExistence type="inferred from homology"/>
<evidence type="ECO:0000256" key="9">
    <source>
        <dbReference type="ARBA" id="ARBA00022801"/>
    </source>
</evidence>
<dbReference type="Pfam" id="PF00656">
    <property type="entry name" value="Peptidase_C14"/>
    <property type="match status" value="2"/>
</dbReference>
<dbReference type="GO" id="GO:0006954">
    <property type="term" value="P:inflammatory response"/>
    <property type="evidence" value="ECO:0007669"/>
    <property type="project" value="UniProtKB-ARBA"/>
</dbReference>
<dbReference type="Proteomes" id="UP000030759">
    <property type="component" value="Unassembled WGS sequence"/>
</dbReference>
<dbReference type="PROSITE" id="PS50209">
    <property type="entry name" value="CARD"/>
    <property type="match status" value="2"/>
</dbReference>
<evidence type="ECO:0000313" key="28">
    <source>
        <dbReference type="Proteomes" id="UP000030759"/>
    </source>
</evidence>
<dbReference type="AlphaFoldDB" id="A0A061I2S9"/>
<comment type="catalytic activity">
    <reaction evidence="14">
        <text>Strict requirement for an Asp residue at position P1 and has a preferred cleavage sequence of Tyr-Val-Ala-Asp-|-.</text>
        <dbReference type="EC" id="3.4.22.36"/>
    </reaction>
</comment>
<dbReference type="InterPro" id="IPR011029">
    <property type="entry name" value="DEATH-like_dom_sf"/>
</dbReference>
<dbReference type="PROSITE" id="PS50208">
    <property type="entry name" value="CASPASE_P20"/>
    <property type="match status" value="3"/>
</dbReference>
<feature type="compositionally biased region" description="Basic and acidic residues" evidence="23">
    <location>
        <begin position="562"/>
        <end position="573"/>
    </location>
</feature>
<dbReference type="PANTHER" id="PTHR47901:SF6">
    <property type="entry name" value="CASPASE-12"/>
    <property type="match status" value="1"/>
</dbReference>
<dbReference type="InterPro" id="IPR033139">
    <property type="entry name" value="Caspase_cys_AS"/>
</dbReference>
<dbReference type="InterPro" id="IPR001309">
    <property type="entry name" value="Pept_C14_p20"/>
</dbReference>
<dbReference type="EMBL" id="KE675394">
    <property type="protein sequence ID" value="ERE75640.1"/>
    <property type="molecule type" value="Genomic_DNA"/>
</dbReference>
<dbReference type="EC" id="3.4.22.36" evidence="16"/>
<dbReference type="SMART" id="SM00114">
    <property type="entry name" value="CARD"/>
    <property type="match status" value="3"/>
</dbReference>
<dbReference type="FunFam" id="3.30.70.1470:FF:000003">
    <property type="entry name" value="Caspase-1"/>
    <property type="match status" value="1"/>
</dbReference>
<feature type="domain" description="Caspase family p20" evidence="25">
    <location>
        <begin position="654"/>
        <end position="782"/>
    </location>
</feature>
<accession>A0A061I2S9</accession>
<evidence type="ECO:0000256" key="21">
    <source>
        <dbReference type="ARBA" id="ARBA00081790"/>
    </source>
</evidence>
<evidence type="ECO:0000259" key="25">
    <source>
        <dbReference type="PROSITE" id="PS50208"/>
    </source>
</evidence>
<protein>
    <recommendedName>
        <fullName evidence="17">Caspase-1</fullName>
        <ecNumber evidence="16">3.4.22.36</ecNumber>
    </recommendedName>
    <alternativeName>
        <fullName evidence="21">Interleukin-1 beta convertase</fullName>
    </alternativeName>
    <alternativeName>
        <fullName evidence="18">Interleukin-1 beta-converting enzyme</fullName>
    </alternativeName>
    <alternativeName>
        <fullName evidence="19 20">p45</fullName>
    </alternativeName>
</protein>
<evidence type="ECO:0000256" key="23">
    <source>
        <dbReference type="SAM" id="MobiDB-lite"/>
    </source>
</evidence>
<sequence>ARRSDAYPEHQSSDSTFLVFLSHGNLQGICRVEHGGEKDNVLLYFPVAVVKYCDKSNVKEKEFWLTVHHDSEVKMLEVLYKGNNILRAKRKQFIRSVGEGTINGLLDELLENKVMNQEEMEKITLAKDTIVEKARDLCDFVIRKGPKACQIFINFICKEDIYLAGVLELSQDNILRAKRKQFIRSVGAGTINGLLDELLEKNVLNQEEMERIKCINATVMDKARDLCDSVTKKGPLASQICITYICKEDCYLAGVLELESGPPAENSMRTDDFQGGYPSSSETKEEQKKEGGTCPGPSGSLKLCSLETAQKIRKENPSEEMANAVKEFADCPEHKTSDSTFLVFMSHGIQEGICGKSYSDKVADVLKVDTIFRMLNTLKCPSLKDKPKVIIIQACRGENRGVVLVKDSVEDTGKKFLVDADLEDDGIKKAHIEKDFIAFCSSTPVIKKQEQKWKDCKKTYERDPIYKIKGLAKDMLDGVFDDLVEKNVINGNELLRLGEGASFLLNNAENLVENIFEKTEMASKIFSGHIVNSKKQLSLKFHSDDEDDESQKISTSSSQSESENRIKDSKDEKQTLSEQTLIFSLMETKREKEDEELVQDAGVAHASNPILTAPEGIQRTEAQDTLKLCPRDQFYKMKTEKAKEIYPVMEKEGRTRLALIICNKKFDYLFDREDAEVDILNMEELLQNLGYSVVIKENLTAQEMETELMQFAGRPEHQSSDSTFLVFMSHGILEGICGVRHRNKEPDVLPDDTIFTIFNNSNCRSLRNKPKILIMQACRGKHNGIVWVSTSKGIATADTDEELVLSCKWRSSVAKAHVEKDFIAFKSSTPHNISWKVSKSGSLFISKLIDCFKKYCWCYHLEEIFRKVQHSFEDPGELTQMPTIERVSMTRYFYLFPGN</sequence>
<evidence type="ECO:0000256" key="10">
    <source>
        <dbReference type="ARBA" id="ARBA00022807"/>
    </source>
</evidence>
<feature type="non-terminal residue" evidence="27">
    <location>
        <position position="1"/>
    </location>
</feature>
<dbReference type="GO" id="GO:0089720">
    <property type="term" value="F:caspase binding"/>
    <property type="evidence" value="ECO:0007669"/>
    <property type="project" value="TreeGrafter"/>
</dbReference>
<evidence type="ECO:0000256" key="6">
    <source>
        <dbReference type="ARBA" id="ARBA00022553"/>
    </source>
</evidence>
<name>A0A061I2S9_CRIGR</name>
<dbReference type="GO" id="GO:0006508">
    <property type="term" value="P:proteolysis"/>
    <property type="evidence" value="ECO:0007669"/>
    <property type="project" value="UniProtKB-KW"/>
</dbReference>
<dbReference type="InterPro" id="IPR029030">
    <property type="entry name" value="Caspase-like_dom_sf"/>
</dbReference>
<evidence type="ECO:0000256" key="18">
    <source>
        <dbReference type="ARBA" id="ARBA00078083"/>
    </source>
</evidence>
<evidence type="ECO:0000256" key="19">
    <source>
        <dbReference type="ARBA" id="ARBA00080846"/>
    </source>
</evidence>
<keyword evidence="11" id="KW-0832">Ubl conjugation</keyword>
<evidence type="ECO:0000256" key="7">
    <source>
        <dbReference type="ARBA" id="ARBA00022670"/>
    </source>
</evidence>
<feature type="domain" description="Caspase family p20" evidence="25">
    <location>
        <begin position="1"/>
        <end position="42"/>
    </location>
</feature>
<dbReference type="SUPFAM" id="SSF47986">
    <property type="entry name" value="DEATH domain"/>
    <property type="match status" value="3"/>
</dbReference>
<keyword evidence="13" id="KW-0865">Zymogen</keyword>
<dbReference type="GO" id="GO:0004197">
    <property type="term" value="F:cysteine-type endopeptidase activity"/>
    <property type="evidence" value="ECO:0007669"/>
    <property type="project" value="InterPro"/>
</dbReference>
<keyword evidence="8" id="KW-0053">Apoptosis</keyword>
<dbReference type="PANTHER" id="PTHR47901">
    <property type="entry name" value="CASPASE RECRUITMENT DOMAIN-CONTAINING PROTEIN 18"/>
    <property type="match status" value="1"/>
</dbReference>
<evidence type="ECO:0000256" key="17">
    <source>
        <dbReference type="ARBA" id="ARBA00068181"/>
    </source>
</evidence>
<evidence type="ECO:0000256" key="20">
    <source>
        <dbReference type="ARBA" id="ARBA00081401"/>
    </source>
</evidence>
<dbReference type="CDD" id="cd08325">
    <property type="entry name" value="CARD_CASP1-like"/>
    <property type="match status" value="3"/>
</dbReference>
<dbReference type="InterPro" id="IPR016129">
    <property type="entry name" value="Caspase_his_AS"/>
</dbReference>
<dbReference type="GO" id="GO:0032731">
    <property type="term" value="P:positive regulation of interleukin-1 beta production"/>
    <property type="evidence" value="ECO:0007669"/>
    <property type="project" value="UniProtKB-ARBA"/>
</dbReference>
<dbReference type="SMART" id="SM00115">
    <property type="entry name" value="CASc"/>
    <property type="match status" value="2"/>
</dbReference>
<keyword evidence="6" id="KW-0597">Phosphoprotein</keyword>
<dbReference type="Gene3D" id="3.40.50.1460">
    <property type="match status" value="2"/>
</dbReference>
<dbReference type="GO" id="GO:0006915">
    <property type="term" value="P:apoptotic process"/>
    <property type="evidence" value="ECO:0007669"/>
    <property type="project" value="UniProtKB-KW"/>
</dbReference>
<evidence type="ECO:0000313" key="27">
    <source>
        <dbReference type="EMBL" id="ERE75640.1"/>
    </source>
</evidence>
<keyword evidence="12" id="KW-0472">Membrane</keyword>
<dbReference type="InterPro" id="IPR015917">
    <property type="entry name" value="Pept_C14A"/>
</dbReference>
<evidence type="ECO:0000256" key="16">
    <source>
        <dbReference type="ARBA" id="ARBA00066470"/>
    </source>
</evidence>
<dbReference type="FunFam" id="1.10.533.10:FF:000031">
    <property type="entry name" value="Caspase 1, isoform CRA_b"/>
    <property type="match status" value="2"/>
</dbReference>
<feature type="compositionally biased region" description="Basic and acidic residues" evidence="23">
    <location>
        <begin position="282"/>
        <end position="291"/>
    </location>
</feature>
<evidence type="ECO:0000256" key="8">
    <source>
        <dbReference type="ARBA" id="ARBA00022703"/>
    </source>
</evidence>
<evidence type="ECO:0000256" key="3">
    <source>
        <dbReference type="ARBA" id="ARBA00010134"/>
    </source>
</evidence>
<dbReference type="InterPro" id="IPR001315">
    <property type="entry name" value="CARD"/>
</dbReference>
<reference evidence="28" key="1">
    <citation type="journal article" date="2013" name="Nat. Biotechnol.">
        <title>Chinese hamster genome sequenced from sorted chromosomes.</title>
        <authorList>
            <person name="Brinkrolf K."/>
            <person name="Rupp O."/>
            <person name="Laux H."/>
            <person name="Kollin F."/>
            <person name="Ernst W."/>
            <person name="Linke B."/>
            <person name="Kofler R."/>
            <person name="Romand S."/>
            <person name="Hesse F."/>
            <person name="Budach W.E."/>
            <person name="Galosy S."/>
            <person name="Muller D."/>
            <person name="Noll T."/>
            <person name="Wienberg J."/>
            <person name="Jostock T."/>
            <person name="Leonard M."/>
            <person name="Grillari J."/>
            <person name="Tauch A."/>
            <person name="Goesmann A."/>
            <person name="Helk B."/>
            <person name="Mott J.E."/>
            <person name="Puhler A."/>
            <person name="Borth N."/>
        </authorList>
    </citation>
    <scope>NUCLEOTIDE SEQUENCE [LARGE SCALE GENOMIC DNA]</scope>
    <source>
        <strain evidence="28">17A/GY</strain>
    </source>
</reference>
<dbReference type="PRINTS" id="PR00376">
    <property type="entry name" value="IL1BCENZYME"/>
</dbReference>
<feature type="region of interest" description="Disordered" evidence="23">
    <location>
        <begin position="542"/>
        <end position="573"/>
    </location>
</feature>
<dbReference type="GO" id="GO:0097169">
    <property type="term" value="C:AIM2 inflammasome complex"/>
    <property type="evidence" value="ECO:0007669"/>
    <property type="project" value="TreeGrafter"/>
</dbReference>
<dbReference type="CDD" id="cd00032">
    <property type="entry name" value="CASc"/>
    <property type="match status" value="1"/>
</dbReference>
<gene>
    <name evidence="27" type="ORF">H671_4g12475</name>
</gene>
<dbReference type="SUPFAM" id="SSF52129">
    <property type="entry name" value="Caspase-like"/>
    <property type="match status" value="2"/>
</dbReference>
<dbReference type="GO" id="GO:0072557">
    <property type="term" value="C:IPAF inflammasome complex"/>
    <property type="evidence" value="ECO:0007669"/>
    <property type="project" value="TreeGrafter"/>
</dbReference>
<feature type="region of interest" description="Disordered" evidence="23">
    <location>
        <begin position="261"/>
        <end position="299"/>
    </location>
</feature>
<keyword evidence="10" id="KW-0788">Thiol protease</keyword>
<evidence type="ECO:0000256" key="12">
    <source>
        <dbReference type="ARBA" id="ARBA00023136"/>
    </source>
</evidence>
<dbReference type="Pfam" id="PF00619">
    <property type="entry name" value="CARD"/>
    <property type="match status" value="3"/>
</dbReference>
<dbReference type="PROSITE" id="PS01121">
    <property type="entry name" value="CASPASE_HIS"/>
    <property type="match status" value="3"/>
</dbReference>
<evidence type="ECO:0000259" key="24">
    <source>
        <dbReference type="PROSITE" id="PS50207"/>
    </source>
</evidence>
<keyword evidence="5" id="KW-0963">Cytoplasm</keyword>
<dbReference type="GO" id="GO:0032496">
    <property type="term" value="P:response to lipopolysaccharide"/>
    <property type="evidence" value="ECO:0007669"/>
    <property type="project" value="UniProtKB-ARBA"/>
</dbReference>
<dbReference type="PROSITE" id="PS01122">
    <property type="entry name" value="CASPASE_CYS"/>
    <property type="match status" value="2"/>
</dbReference>
<feature type="domain" description="Caspase family p10" evidence="24">
    <location>
        <begin position="812"/>
        <end position="897"/>
    </location>
</feature>
<dbReference type="GO" id="GO:0042981">
    <property type="term" value="P:regulation of apoptotic process"/>
    <property type="evidence" value="ECO:0007669"/>
    <property type="project" value="InterPro"/>
</dbReference>
<evidence type="ECO:0000256" key="4">
    <source>
        <dbReference type="ARBA" id="ARBA00022475"/>
    </source>
</evidence>
<dbReference type="Gene3D" id="1.10.533.10">
    <property type="entry name" value="Death Domain, Fas"/>
    <property type="match status" value="2"/>
</dbReference>
<evidence type="ECO:0000256" key="15">
    <source>
        <dbReference type="ARBA" id="ARBA00063591"/>
    </source>
</evidence>
<comment type="subunit">
    <text evidence="15">Heterotetramer that consists of two anti-parallel arranged heterodimers, each one formed by a 20 kDa (Caspase-1 subunit p20) and a 10 kDa (Caspase-1 subunit p10) subunit.</text>
</comment>
<dbReference type="InterPro" id="IPR002398">
    <property type="entry name" value="Pept_C14"/>
</dbReference>
<evidence type="ECO:0000256" key="13">
    <source>
        <dbReference type="ARBA" id="ARBA00023145"/>
    </source>
</evidence>
<feature type="compositionally biased region" description="Low complexity" evidence="23">
    <location>
        <begin position="552"/>
        <end position="561"/>
    </location>
</feature>
<dbReference type="FunFam" id="3.40.50.1460:FF:000007">
    <property type="entry name" value="Caspase-1"/>
    <property type="match status" value="1"/>
</dbReference>
<evidence type="ECO:0000259" key="26">
    <source>
        <dbReference type="PROSITE" id="PS50209"/>
    </source>
</evidence>
<organism evidence="27 28">
    <name type="scientific">Cricetulus griseus</name>
    <name type="common">Chinese hamster</name>
    <name type="synonym">Cricetulus barabensis griseus</name>
    <dbReference type="NCBI Taxonomy" id="10029"/>
    <lineage>
        <taxon>Eukaryota</taxon>
        <taxon>Metazoa</taxon>
        <taxon>Chordata</taxon>
        <taxon>Craniata</taxon>
        <taxon>Vertebrata</taxon>
        <taxon>Euteleostomi</taxon>
        <taxon>Mammalia</taxon>
        <taxon>Eutheria</taxon>
        <taxon>Euarchontoglires</taxon>
        <taxon>Glires</taxon>
        <taxon>Rodentia</taxon>
        <taxon>Myomorpha</taxon>
        <taxon>Muroidea</taxon>
        <taxon>Cricetidae</taxon>
        <taxon>Cricetinae</taxon>
        <taxon>Cricetulus</taxon>
    </lineage>
</organism>
<feature type="domain" description="Caspase family p20" evidence="25">
    <location>
        <begin position="319"/>
        <end position="399"/>
    </location>
</feature>
<keyword evidence="9 27" id="KW-0378">Hydrolase</keyword>
<dbReference type="GO" id="GO:0050727">
    <property type="term" value="P:regulation of inflammatory response"/>
    <property type="evidence" value="ECO:0007669"/>
    <property type="project" value="TreeGrafter"/>
</dbReference>
<evidence type="ECO:0000256" key="14">
    <source>
        <dbReference type="ARBA" id="ARBA00050375"/>
    </source>
</evidence>
<dbReference type="MEROPS" id="C14.001"/>
<evidence type="ECO:0000256" key="5">
    <source>
        <dbReference type="ARBA" id="ARBA00022490"/>
    </source>
</evidence>
<evidence type="ECO:0000256" key="11">
    <source>
        <dbReference type="ARBA" id="ARBA00022843"/>
    </source>
</evidence>
<dbReference type="InterPro" id="IPR002138">
    <property type="entry name" value="Pept_C14_p10"/>
</dbReference>
<dbReference type="PROSITE" id="PS50207">
    <property type="entry name" value="CASPASE_P10"/>
    <property type="match status" value="1"/>
</dbReference>
<keyword evidence="4" id="KW-1003">Cell membrane</keyword>
<feature type="domain" description="CARD" evidence="26">
    <location>
        <begin position="78"/>
        <end position="171"/>
    </location>
</feature>
<comment type="similarity">
    <text evidence="3 22">Belongs to the peptidase C14A family.</text>
</comment>
<feature type="domain" description="CARD" evidence="26">
    <location>
        <begin position="167"/>
        <end position="260"/>
    </location>
</feature>
<comment type="subcellular location">
    <subcellularLocation>
        <location evidence="1">Cell membrane</location>
    </subcellularLocation>
    <subcellularLocation>
        <location evidence="2">Cytoplasm</location>
    </subcellularLocation>
</comment>
<dbReference type="GO" id="GO:0005886">
    <property type="term" value="C:plasma membrane"/>
    <property type="evidence" value="ECO:0007669"/>
    <property type="project" value="UniProtKB-SubCell"/>
</dbReference>
<evidence type="ECO:0000256" key="2">
    <source>
        <dbReference type="ARBA" id="ARBA00004496"/>
    </source>
</evidence>
<keyword evidence="7" id="KW-0645">Protease</keyword>
<evidence type="ECO:0000256" key="22">
    <source>
        <dbReference type="RuleBase" id="RU003971"/>
    </source>
</evidence>